<dbReference type="CDD" id="cd07526">
    <property type="entry name" value="HAD_BPGM_like"/>
    <property type="match status" value="1"/>
</dbReference>
<evidence type="ECO:0000313" key="5">
    <source>
        <dbReference type="EMBL" id="NYT38213.1"/>
    </source>
</evidence>
<gene>
    <name evidence="5" type="ORF">H0A68_15110</name>
</gene>
<reference evidence="5 6" key="1">
    <citation type="submission" date="2020-07" db="EMBL/GenBank/DDBJ databases">
        <title>Taxonomic revisions and descriptions of new bacterial species based on genomic comparisons in the high-G+C-content subgroup of the family Alcaligenaceae.</title>
        <authorList>
            <person name="Szabo A."/>
            <person name="Felfoldi T."/>
        </authorList>
    </citation>
    <scope>NUCLEOTIDE SEQUENCE [LARGE SCALE GENOMIC DNA]</scope>
    <source>
        <strain evidence="5 6">DSM 25264</strain>
    </source>
</reference>
<dbReference type="GO" id="GO:0046872">
    <property type="term" value="F:metal ion binding"/>
    <property type="evidence" value="ECO:0007669"/>
    <property type="project" value="UniProtKB-KW"/>
</dbReference>
<dbReference type="SFLD" id="SFLDS00003">
    <property type="entry name" value="Haloacid_Dehalogenase"/>
    <property type="match status" value="1"/>
</dbReference>
<dbReference type="InterPro" id="IPR006439">
    <property type="entry name" value="HAD-SF_hydro_IA"/>
</dbReference>
<dbReference type="NCBIfam" id="TIGR01509">
    <property type="entry name" value="HAD-SF-IA-v3"/>
    <property type="match status" value="1"/>
</dbReference>
<evidence type="ECO:0000256" key="3">
    <source>
        <dbReference type="ARBA" id="ARBA00022723"/>
    </source>
</evidence>
<comment type="similarity">
    <text evidence="2">Belongs to the HAD-like hydrolase superfamily. CbbY/CbbZ/Gph/YieH family.</text>
</comment>
<evidence type="ECO:0000256" key="4">
    <source>
        <dbReference type="ARBA" id="ARBA00022842"/>
    </source>
</evidence>
<dbReference type="EMBL" id="JACCEW010000005">
    <property type="protein sequence ID" value="NYT38213.1"/>
    <property type="molecule type" value="Genomic_DNA"/>
</dbReference>
<dbReference type="RefSeq" id="WP_129970481.1">
    <property type="nucleotide sequence ID" value="NZ_JACCEW010000005.1"/>
</dbReference>
<evidence type="ECO:0000256" key="2">
    <source>
        <dbReference type="ARBA" id="ARBA00006171"/>
    </source>
</evidence>
<dbReference type="Pfam" id="PF00702">
    <property type="entry name" value="Hydrolase"/>
    <property type="match status" value="1"/>
</dbReference>
<organism evidence="5 6">
    <name type="scientific">Allopusillimonas soli</name>
    <dbReference type="NCBI Taxonomy" id="659016"/>
    <lineage>
        <taxon>Bacteria</taxon>
        <taxon>Pseudomonadati</taxon>
        <taxon>Pseudomonadota</taxon>
        <taxon>Betaproteobacteria</taxon>
        <taxon>Burkholderiales</taxon>
        <taxon>Alcaligenaceae</taxon>
        <taxon>Allopusillimonas</taxon>
    </lineage>
</organism>
<protein>
    <submittedName>
        <fullName evidence="5">HAD family phosphatase</fullName>
    </submittedName>
</protein>
<dbReference type="AlphaFoldDB" id="A0A853FDR3"/>
<dbReference type="Proteomes" id="UP000580517">
    <property type="component" value="Unassembled WGS sequence"/>
</dbReference>
<dbReference type="SFLD" id="SFLDG01135">
    <property type="entry name" value="C1.5.6:_HAD__Beta-PGM__Phospha"/>
    <property type="match status" value="1"/>
</dbReference>
<dbReference type="Gene3D" id="1.10.150.240">
    <property type="entry name" value="Putative phosphatase, domain 2"/>
    <property type="match status" value="1"/>
</dbReference>
<comment type="cofactor">
    <cofactor evidence="1">
        <name>Mg(2+)</name>
        <dbReference type="ChEBI" id="CHEBI:18420"/>
    </cofactor>
</comment>
<comment type="caution">
    <text evidence="5">The sequence shown here is derived from an EMBL/GenBank/DDBJ whole genome shotgun (WGS) entry which is preliminary data.</text>
</comment>
<dbReference type="PANTHER" id="PTHR46193:SF10">
    <property type="entry name" value="6-PHOSPHOGLUCONATE PHOSPHATASE"/>
    <property type="match status" value="1"/>
</dbReference>
<evidence type="ECO:0000256" key="1">
    <source>
        <dbReference type="ARBA" id="ARBA00001946"/>
    </source>
</evidence>
<dbReference type="OrthoDB" id="9800058at2"/>
<dbReference type="InterPro" id="IPR023198">
    <property type="entry name" value="PGP-like_dom2"/>
</dbReference>
<dbReference type="SUPFAM" id="SSF56784">
    <property type="entry name" value="HAD-like"/>
    <property type="match status" value="1"/>
</dbReference>
<proteinExistence type="inferred from homology"/>
<dbReference type="InterPro" id="IPR023214">
    <property type="entry name" value="HAD_sf"/>
</dbReference>
<sequence>MMRNIPLLLIFDCDGVLVDSEYISAKVQSAALADHGIAISPDEVARRFSGIPDADMWAELQREHAVRLPDDFSTRFGPMLQLAFEQELHILPGVRDVLDTLKSWSMRFCVASSSQPGKLGATLRQTGLWDDFSPHIFSTAQVAQGKPAPDIFLFAAKEMGFAPEDCMVIEDSQAGVQAARAASMRVVGYVGASHHEPDQAQRLADAGAGVVLHDMRELKDVLRALRGGGVSAAMGISP</sequence>
<dbReference type="InterPro" id="IPR051600">
    <property type="entry name" value="Beta-PGM-like"/>
</dbReference>
<dbReference type="InterPro" id="IPR036412">
    <property type="entry name" value="HAD-like_sf"/>
</dbReference>
<dbReference type="PANTHER" id="PTHR46193">
    <property type="entry name" value="6-PHOSPHOGLUCONATE PHOSPHATASE"/>
    <property type="match status" value="1"/>
</dbReference>
<dbReference type="GO" id="GO:0003824">
    <property type="term" value="F:catalytic activity"/>
    <property type="evidence" value="ECO:0007669"/>
    <property type="project" value="UniProtKB-ARBA"/>
</dbReference>
<accession>A0A853FDR3</accession>
<name>A0A853FDR3_9BURK</name>
<dbReference type="Gene3D" id="3.40.50.1000">
    <property type="entry name" value="HAD superfamily/HAD-like"/>
    <property type="match status" value="1"/>
</dbReference>
<keyword evidence="3" id="KW-0479">Metal-binding</keyword>
<keyword evidence="4" id="KW-0460">Magnesium</keyword>
<evidence type="ECO:0000313" key="6">
    <source>
        <dbReference type="Proteomes" id="UP000580517"/>
    </source>
</evidence>
<keyword evidence="6" id="KW-1185">Reference proteome</keyword>
<dbReference type="SFLD" id="SFLDG01129">
    <property type="entry name" value="C1.5:_HAD__Beta-PGM__Phosphata"/>
    <property type="match status" value="1"/>
</dbReference>